<dbReference type="AlphaFoldDB" id="A0A2T9Z0N4"/>
<dbReference type="STRING" id="61424.A0A2T9Z0N4"/>
<dbReference type="PANTHER" id="PTHR12992">
    <property type="entry name" value="NUDIX HYDROLASE"/>
    <property type="match status" value="1"/>
</dbReference>
<dbReference type="Proteomes" id="UP000245699">
    <property type="component" value="Unassembled WGS sequence"/>
</dbReference>
<proteinExistence type="predicted"/>
<evidence type="ECO:0000259" key="2">
    <source>
        <dbReference type="PROSITE" id="PS51462"/>
    </source>
</evidence>
<dbReference type="InterPro" id="IPR045121">
    <property type="entry name" value="CoAse"/>
</dbReference>
<evidence type="ECO:0000256" key="1">
    <source>
        <dbReference type="ARBA" id="ARBA00022801"/>
    </source>
</evidence>
<comment type="caution">
    <text evidence="3">The sequence shown here is derived from an EMBL/GenBank/DDBJ whole genome shotgun (WGS) entry which is preliminary data.</text>
</comment>
<keyword evidence="4" id="KW-1185">Reference proteome</keyword>
<dbReference type="PROSITE" id="PS00893">
    <property type="entry name" value="NUDIX_BOX"/>
    <property type="match status" value="1"/>
</dbReference>
<accession>A0A2T9Z0N4</accession>
<dbReference type="EMBL" id="MBFT01000089">
    <property type="protein sequence ID" value="PVU98150.1"/>
    <property type="molecule type" value="Genomic_DNA"/>
</dbReference>
<evidence type="ECO:0000313" key="3">
    <source>
        <dbReference type="EMBL" id="PVU98150.1"/>
    </source>
</evidence>
<evidence type="ECO:0000313" key="4">
    <source>
        <dbReference type="Proteomes" id="UP000245699"/>
    </source>
</evidence>
<name>A0A2T9Z0N4_9FUNG</name>
<gene>
    <name evidence="3" type="ORF">BB559_001767</name>
</gene>
<dbReference type="Pfam" id="PF00293">
    <property type="entry name" value="NUDIX"/>
    <property type="match status" value="1"/>
</dbReference>
<dbReference type="InterPro" id="IPR020084">
    <property type="entry name" value="NUDIX_hydrolase_CS"/>
</dbReference>
<sequence>MNSQKPTNIPHWEFIHNIATHLALLPKVQKLESKGRASVALIFCYELVANLDEYIINNFGKSYEDLNNIERVSLFSRLLESTNKTGKLLFIERATVEGDRFSGQIGYPGGKQDKGENDFETAVRETREEIGWDLGDKKEFCYLGELDDIRTTTGVINQGTGMIISPQVFLKLGGFGSKYKFDISSGEVNTINFIDLGAILEFVEDPDYFVPKSPLGKLFSGERKREKNAKDVKIEFGPEKMVIQLVGNHLTNPRKKKVVDETPNSIYKGFSWALKKLVGSYYYYCLPLKIDTRYPDLHIPRKGFKRNINMDSDLEDFDYFISEVNGKKMGKFASSSHIYLWGLSLTMLNNVIDYSLVPPSITAYKNGTVFPPKTPILIGKGYTGILGHWPLLDQKRWFDVNYFLLTAQNSKLFGFGGSPSTRKPLNLKNYGMGYENYYRLLAAGVVGGVATRSAAIYYITKLSLKFVKSLL</sequence>
<keyword evidence="1" id="KW-0378">Hydrolase</keyword>
<dbReference type="GO" id="GO:0010945">
    <property type="term" value="F:coenzyme A diphosphatase activity"/>
    <property type="evidence" value="ECO:0007669"/>
    <property type="project" value="InterPro"/>
</dbReference>
<reference evidence="3 4" key="1">
    <citation type="journal article" date="2018" name="MBio">
        <title>Comparative Genomics Reveals the Core Gene Toolbox for the Fungus-Insect Symbiosis.</title>
        <authorList>
            <person name="Wang Y."/>
            <person name="Stata M."/>
            <person name="Wang W."/>
            <person name="Stajich J.E."/>
            <person name="White M.M."/>
            <person name="Moncalvo J.M."/>
        </authorList>
    </citation>
    <scope>NUCLEOTIDE SEQUENCE [LARGE SCALE GENOMIC DNA]</scope>
    <source>
        <strain evidence="3 4">AUS-77-4</strain>
    </source>
</reference>
<dbReference type="SUPFAM" id="SSF55811">
    <property type="entry name" value="Nudix"/>
    <property type="match status" value="1"/>
</dbReference>
<organism evidence="3 4">
    <name type="scientific">Furculomyces boomerangus</name>
    <dbReference type="NCBI Taxonomy" id="61424"/>
    <lineage>
        <taxon>Eukaryota</taxon>
        <taxon>Fungi</taxon>
        <taxon>Fungi incertae sedis</taxon>
        <taxon>Zoopagomycota</taxon>
        <taxon>Kickxellomycotina</taxon>
        <taxon>Harpellomycetes</taxon>
        <taxon>Harpellales</taxon>
        <taxon>Harpellaceae</taxon>
        <taxon>Furculomyces</taxon>
    </lineage>
</organism>
<dbReference type="Gene3D" id="3.90.79.10">
    <property type="entry name" value="Nucleoside Triphosphate Pyrophosphohydrolase"/>
    <property type="match status" value="1"/>
</dbReference>
<feature type="domain" description="Nudix hydrolase" evidence="2">
    <location>
        <begin position="70"/>
        <end position="219"/>
    </location>
</feature>
<dbReference type="PANTHER" id="PTHR12992:SF44">
    <property type="entry name" value="NUDIX HYDROLASE DOMAIN-CONTAINING PROTEIN"/>
    <property type="match status" value="1"/>
</dbReference>
<dbReference type="InterPro" id="IPR000086">
    <property type="entry name" value="NUDIX_hydrolase_dom"/>
</dbReference>
<protein>
    <recommendedName>
        <fullName evidence="2">Nudix hydrolase domain-containing protein</fullName>
    </recommendedName>
</protein>
<dbReference type="InterPro" id="IPR015797">
    <property type="entry name" value="NUDIX_hydrolase-like_dom_sf"/>
</dbReference>
<dbReference type="OrthoDB" id="77989at2759"/>
<dbReference type="PROSITE" id="PS51462">
    <property type="entry name" value="NUDIX"/>
    <property type="match status" value="1"/>
</dbReference>